<keyword evidence="3" id="KW-1185">Reference proteome</keyword>
<comment type="caution">
    <text evidence="2">The sequence shown here is derived from an EMBL/GenBank/DDBJ whole genome shotgun (WGS) entry which is preliminary data.</text>
</comment>
<evidence type="ECO:0000256" key="1">
    <source>
        <dbReference type="SAM" id="Phobius"/>
    </source>
</evidence>
<gene>
    <name evidence="2" type="ORF">HPB52_024831</name>
</gene>
<dbReference type="AlphaFoldDB" id="A0A9D4SLS3"/>
<proteinExistence type="predicted"/>
<dbReference type="EMBL" id="JABSTV010001677">
    <property type="protein sequence ID" value="KAH7932193.1"/>
    <property type="molecule type" value="Genomic_DNA"/>
</dbReference>
<reference evidence="2" key="2">
    <citation type="submission" date="2021-09" db="EMBL/GenBank/DDBJ databases">
        <authorList>
            <person name="Jia N."/>
            <person name="Wang J."/>
            <person name="Shi W."/>
            <person name="Du L."/>
            <person name="Sun Y."/>
            <person name="Zhan W."/>
            <person name="Jiang J."/>
            <person name="Wang Q."/>
            <person name="Zhang B."/>
            <person name="Ji P."/>
            <person name="Sakyi L.B."/>
            <person name="Cui X."/>
            <person name="Yuan T."/>
            <person name="Jiang B."/>
            <person name="Yang W."/>
            <person name="Lam T.T.-Y."/>
            <person name="Chang Q."/>
            <person name="Ding S."/>
            <person name="Wang X."/>
            <person name="Zhu J."/>
            <person name="Ruan X."/>
            <person name="Zhao L."/>
            <person name="Wei J."/>
            <person name="Que T."/>
            <person name="Du C."/>
            <person name="Cheng J."/>
            <person name="Dai P."/>
            <person name="Han X."/>
            <person name="Huang E."/>
            <person name="Gao Y."/>
            <person name="Liu J."/>
            <person name="Shao H."/>
            <person name="Ye R."/>
            <person name="Li L."/>
            <person name="Wei W."/>
            <person name="Wang X."/>
            <person name="Wang C."/>
            <person name="Huo Q."/>
            <person name="Li W."/>
            <person name="Guo W."/>
            <person name="Chen H."/>
            <person name="Chen S."/>
            <person name="Zhou L."/>
            <person name="Zhou L."/>
            <person name="Ni X."/>
            <person name="Tian J."/>
            <person name="Zhou Y."/>
            <person name="Sheng Y."/>
            <person name="Liu T."/>
            <person name="Pan Y."/>
            <person name="Xia L."/>
            <person name="Li J."/>
            <person name="Zhao F."/>
            <person name="Cao W."/>
        </authorList>
    </citation>
    <scope>NUCLEOTIDE SEQUENCE</scope>
    <source>
        <strain evidence="2">Rsan-2018</strain>
        <tissue evidence="2">Larvae</tissue>
    </source>
</reference>
<feature type="transmembrane region" description="Helical" evidence="1">
    <location>
        <begin position="6"/>
        <end position="25"/>
    </location>
</feature>
<keyword evidence="1" id="KW-0472">Membrane</keyword>
<name>A0A9D4SLS3_RHISA</name>
<keyword evidence="1" id="KW-1133">Transmembrane helix</keyword>
<evidence type="ECO:0000313" key="2">
    <source>
        <dbReference type="EMBL" id="KAH7932193.1"/>
    </source>
</evidence>
<keyword evidence="1" id="KW-0812">Transmembrane</keyword>
<evidence type="ECO:0000313" key="3">
    <source>
        <dbReference type="Proteomes" id="UP000821837"/>
    </source>
</evidence>
<dbReference type="Proteomes" id="UP000821837">
    <property type="component" value="Unassembled WGS sequence"/>
</dbReference>
<sequence>MRAITYAVTIMVLIFDPYILILMTFSAHSKFKARFWSDNHFPSVLRELGESDATDRSAIFLPTALYEANAAHGFRSIPLAAGFLATAVVRRRLGVAAPSGTFKPRRFSTHFSGFDDQSFSAHLIRLDVGASTVTSIVIVTPTAVVDRRRGPLSALSAVGDAGLKQA</sequence>
<reference evidence="2" key="1">
    <citation type="journal article" date="2020" name="Cell">
        <title>Large-Scale Comparative Analyses of Tick Genomes Elucidate Their Genetic Diversity and Vector Capacities.</title>
        <authorList>
            <consortium name="Tick Genome and Microbiome Consortium (TIGMIC)"/>
            <person name="Jia N."/>
            <person name="Wang J."/>
            <person name="Shi W."/>
            <person name="Du L."/>
            <person name="Sun Y."/>
            <person name="Zhan W."/>
            <person name="Jiang J.F."/>
            <person name="Wang Q."/>
            <person name="Zhang B."/>
            <person name="Ji P."/>
            <person name="Bell-Sakyi L."/>
            <person name="Cui X.M."/>
            <person name="Yuan T.T."/>
            <person name="Jiang B.G."/>
            <person name="Yang W.F."/>
            <person name="Lam T.T."/>
            <person name="Chang Q.C."/>
            <person name="Ding S.J."/>
            <person name="Wang X.J."/>
            <person name="Zhu J.G."/>
            <person name="Ruan X.D."/>
            <person name="Zhao L."/>
            <person name="Wei J.T."/>
            <person name="Ye R.Z."/>
            <person name="Que T.C."/>
            <person name="Du C.H."/>
            <person name="Zhou Y.H."/>
            <person name="Cheng J.X."/>
            <person name="Dai P.F."/>
            <person name="Guo W.B."/>
            <person name="Han X.H."/>
            <person name="Huang E.J."/>
            <person name="Li L.F."/>
            <person name="Wei W."/>
            <person name="Gao Y.C."/>
            <person name="Liu J.Z."/>
            <person name="Shao H.Z."/>
            <person name="Wang X."/>
            <person name="Wang C.C."/>
            <person name="Yang T.C."/>
            <person name="Huo Q.B."/>
            <person name="Li W."/>
            <person name="Chen H.Y."/>
            <person name="Chen S.E."/>
            <person name="Zhou L.G."/>
            <person name="Ni X.B."/>
            <person name="Tian J.H."/>
            <person name="Sheng Y."/>
            <person name="Liu T."/>
            <person name="Pan Y.S."/>
            <person name="Xia L.Y."/>
            <person name="Li J."/>
            <person name="Zhao F."/>
            <person name="Cao W.C."/>
        </authorList>
    </citation>
    <scope>NUCLEOTIDE SEQUENCE</scope>
    <source>
        <strain evidence="2">Rsan-2018</strain>
    </source>
</reference>
<organism evidence="2 3">
    <name type="scientific">Rhipicephalus sanguineus</name>
    <name type="common">Brown dog tick</name>
    <name type="synonym">Ixodes sanguineus</name>
    <dbReference type="NCBI Taxonomy" id="34632"/>
    <lineage>
        <taxon>Eukaryota</taxon>
        <taxon>Metazoa</taxon>
        <taxon>Ecdysozoa</taxon>
        <taxon>Arthropoda</taxon>
        <taxon>Chelicerata</taxon>
        <taxon>Arachnida</taxon>
        <taxon>Acari</taxon>
        <taxon>Parasitiformes</taxon>
        <taxon>Ixodida</taxon>
        <taxon>Ixodoidea</taxon>
        <taxon>Ixodidae</taxon>
        <taxon>Rhipicephalinae</taxon>
        <taxon>Rhipicephalus</taxon>
        <taxon>Rhipicephalus</taxon>
    </lineage>
</organism>
<protein>
    <submittedName>
        <fullName evidence="2">Uncharacterized protein</fullName>
    </submittedName>
</protein>
<accession>A0A9D4SLS3</accession>